<comment type="caution">
    <text evidence="3">The sequence shown here is derived from an EMBL/GenBank/DDBJ whole genome shotgun (WGS) entry which is preliminary data.</text>
</comment>
<dbReference type="InterPro" id="IPR011990">
    <property type="entry name" value="TPR-like_helical_dom_sf"/>
</dbReference>
<keyword evidence="2" id="KW-0802">TPR repeat</keyword>
<dbReference type="Proteomes" id="UP000187455">
    <property type="component" value="Unassembled WGS sequence"/>
</dbReference>
<dbReference type="SUPFAM" id="SSF48452">
    <property type="entry name" value="TPR-like"/>
    <property type="match status" value="1"/>
</dbReference>
<dbReference type="PANTHER" id="PTHR22904:SF523">
    <property type="entry name" value="STRESS-INDUCED-PHOSPHOPROTEIN 1"/>
    <property type="match status" value="1"/>
</dbReference>
<dbReference type="EMBL" id="LSSL01003679">
    <property type="protein sequence ID" value="OLY80207.1"/>
    <property type="molecule type" value="Genomic_DNA"/>
</dbReference>
<dbReference type="STRING" id="133383.A0A1R0GTI5"/>
<keyword evidence="1" id="KW-0677">Repeat</keyword>
<organism evidence="3 4">
    <name type="scientific">Smittium mucronatum</name>
    <dbReference type="NCBI Taxonomy" id="133383"/>
    <lineage>
        <taxon>Eukaryota</taxon>
        <taxon>Fungi</taxon>
        <taxon>Fungi incertae sedis</taxon>
        <taxon>Zoopagomycota</taxon>
        <taxon>Kickxellomycotina</taxon>
        <taxon>Harpellomycetes</taxon>
        <taxon>Harpellales</taxon>
        <taxon>Legeriomycetaceae</taxon>
        <taxon>Smittium</taxon>
    </lineage>
</organism>
<reference evidence="3 4" key="1">
    <citation type="journal article" date="2016" name="Mol. Biol. Evol.">
        <title>Genome-Wide Survey of Gut Fungi (Harpellales) Reveals the First Horizontally Transferred Ubiquitin Gene from a Mosquito Host.</title>
        <authorList>
            <person name="Wang Y."/>
            <person name="White M.M."/>
            <person name="Kvist S."/>
            <person name="Moncalvo J.M."/>
        </authorList>
    </citation>
    <scope>NUCLEOTIDE SEQUENCE [LARGE SCALE GENOMIC DNA]</scope>
    <source>
        <strain evidence="3 4">ALG-7-W6</strain>
    </source>
</reference>
<dbReference type="Gene3D" id="1.25.40.10">
    <property type="entry name" value="Tetratricopeptide repeat domain"/>
    <property type="match status" value="1"/>
</dbReference>
<dbReference type="PANTHER" id="PTHR22904">
    <property type="entry name" value="TPR REPEAT CONTAINING PROTEIN"/>
    <property type="match status" value="1"/>
</dbReference>
<dbReference type="InterPro" id="IPR019734">
    <property type="entry name" value="TPR_rpt"/>
</dbReference>
<evidence type="ECO:0000313" key="3">
    <source>
        <dbReference type="EMBL" id="OLY80207.1"/>
    </source>
</evidence>
<protein>
    <submittedName>
        <fullName evidence="3">Translocation protein sec72</fullName>
    </submittedName>
</protein>
<keyword evidence="4" id="KW-1185">Reference proteome</keyword>
<name>A0A1R0GTI5_9FUNG</name>
<evidence type="ECO:0000256" key="2">
    <source>
        <dbReference type="ARBA" id="ARBA00022803"/>
    </source>
</evidence>
<proteinExistence type="predicted"/>
<sequence>MTLEIKPYGARPTFPTKEDAPKLEIPNYDNMVIIDSIYHCKKHDKQVCGECVVDYSLQNFLTRQMEHNGTGIPSPNPELLKQIQALKTEGNNMFRTKRYTEAAKKYTDALALSNQRPPWDSGQIIADETSVLFCNRSACFLELEKFAEAFWDAEIVVRLKRNWGKGHFRRGKALLGMGRFKEAVESLRLAIILDTGGAEAKTALENALKMI</sequence>
<dbReference type="GO" id="GO:0051879">
    <property type="term" value="F:Hsp90 protein binding"/>
    <property type="evidence" value="ECO:0007669"/>
    <property type="project" value="TreeGrafter"/>
</dbReference>
<gene>
    <name evidence="3" type="ORF">AYI68_g5701</name>
</gene>
<dbReference type="AlphaFoldDB" id="A0A1R0GTI5"/>
<dbReference type="OrthoDB" id="433738at2759"/>
<evidence type="ECO:0000313" key="4">
    <source>
        <dbReference type="Proteomes" id="UP000187455"/>
    </source>
</evidence>
<dbReference type="SMART" id="SM00028">
    <property type="entry name" value="TPR"/>
    <property type="match status" value="3"/>
</dbReference>
<accession>A0A1R0GTI5</accession>
<evidence type="ECO:0000256" key="1">
    <source>
        <dbReference type="ARBA" id="ARBA00022737"/>
    </source>
</evidence>